<gene>
    <name evidence="2" type="ORF">VFH_IV157120</name>
</gene>
<evidence type="ECO:0008006" key="4">
    <source>
        <dbReference type="Google" id="ProtNLM"/>
    </source>
</evidence>
<evidence type="ECO:0000256" key="1">
    <source>
        <dbReference type="PROSITE-ProRule" id="PRU01011"/>
    </source>
</evidence>
<dbReference type="EMBL" id="OX451739">
    <property type="protein sequence ID" value="CAI8609927.1"/>
    <property type="molecule type" value="Genomic_DNA"/>
</dbReference>
<protein>
    <recommendedName>
        <fullName evidence="4">Albumin-2</fullName>
    </recommendedName>
</protein>
<evidence type="ECO:0000313" key="2">
    <source>
        <dbReference type="EMBL" id="CAI8609927.1"/>
    </source>
</evidence>
<sequence>MPYHNIDAAFRSPKLNECYIFVKEKFIVLNYAPGETKKDVIEAPSLISKGSMIAQIPFANVIDCAFNAEANDGYIFSGNQCAKMKVAAHSSECSLLTAGNIPIPVMFPYLKDTPLINGIDAAIRSTEKHVFLFKGAEYYVIDFHSEDIISHDSIGNGFRSLVGTVFEYGIDAAFSSHVKDEAYIFKGEYFARINFAPNKTDGDFIVGGRIKLTNDVWPALYDILHYYP</sequence>
<feature type="repeat" description="Hemopexin" evidence="1">
    <location>
        <begin position="116"/>
        <end position="161"/>
    </location>
</feature>
<dbReference type="InterPro" id="IPR018487">
    <property type="entry name" value="Hemopexin-like_repeat"/>
</dbReference>
<dbReference type="Gene3D" id="2.110.10.10">
    <property type="entry name" value="Hemopexin-like domain"/>
    <property type="match status" value="1"/>
</dbReference>
<dbReference type="PROSITE" id="PS51642">
    <property type="entry name" value="HEMOPEXIN_2"/>
    <property type="match status" value="2"/>
</dbReference>
<dbReference type="SMART" id="SM00120">
    <property type="entry name" value="HX"/>
    <property type="match status" value="3"/>
</dbReference>
<dbReference type="Proteomes" id="UP001157006">
    <property type="component" value="Chromosome 4"/>
</dbReference>
<name>A0AAV1AKN1_VICFA</name>
<dbReference type="SUPFAM" id="SSF50923">
    <property type="entry name" value="Hemopexin-like domain"/>
    <property type="match status" value="1"/>
</dbReference>
<feature type="repeat" description="Hemopexin" evidence="1">
    <location>
        <begin position="167"/>
        <end position="220"/>
    </location>
</feature>
<dbReference type="AlphaFoldDB" id="A0AAV1AKN1"/>
<dbReference type="InterPro" id="IPR036375">
    <property type="entry name" value="Hemopexin-like_dom_sf"/>
</dbReference>
<accession>A0AAV1AKN1</accession>
<evidence type="ECO:0000313" key="3">
    <source>
        <dbReference type="Proteomes" id="UP001157006"/>
    </source>
</evidence>
<reference evidence="2 3" key="1">
    <citation type="submission" date="2023-01" db="EMBL/GenBank/DDBJ databases">
        <authorList>
            <person name="Kreplak J."/>
        </authorList>
    </citation>
    <scope>NUCLEOTIDE SEQUENCE [LARGE SCALE GENOMIC DNA]</scope>
</reference>
<organism evidence="2 3">
    <name type="scientific">Vicia faba</name>
    <name type="common">Broad bean</name>
    <name type="synonym">Faba vulgaris</name>
    <dbReference type="NCBI Taxonomy" id="3906"/>
    <lineage>
        <taxon>Eukaryota</taxon>
        <taxon>Viridiplantae</taxon>
        <taxon>Streptophyta</taxon>
        <taxon>Embryophyta</taxon>
        <taxon>Tracheophyta</taxon>
        <taxon>Spermatophyta</taxon>
        <taxon>Magnoliopsida</taxon>
        <taxon>eudicotyledons</taxon>
        <taxon>Gunneridae</taxon>
        <taxon>Pentapetalae</taxon>
        <taxon>rosids</taxon>
        <taxon>fabids</taxon>
        <taxon>Fabales</taxon>
        <taxon>Fabaceae</taxon>
        <taxon>Papilionoideae</taxon>
        <taxon>50 kb inversion clade</taxon>
        <taxon>NPAAA clade</taxon>
        <taxon>Hologalegina</taxon>
        <taxon>IRL clade</taxon>
        <taxon>Fabeae</taxon>
        <taxon>Vicia</taxon>
    </lineage>
</organism>
<proteinExistence type="predicted"/>
<keyword evidence="3" id="KW-1185">Reference proteome</keyword>